<accession>A0A1I7M6I1</accession>
<dbReference type="RefSeq" id="WP_371859713.1">
    <property type="nucleotide sequence ID" value="NZ_FPBO01000066.1"/>
</dbReference>
<feature type="non-terminal residue" evidence="1">
    <location>
        <position position="1"/>
    </location>
</feature>
<protein>
    <submittedName>
        <fullName evidence="1">Uncharacterized protein</fullName>
    </submittedName>
</protein>
<gene>
    <name evidence="1" type="ORF">SAMN05216552_106616</name>
</gene>
<name>A0A1I7M6I1_9BURK</name>
<sequence>WAGNVEQQRTVAVNIDKTAPVTTATPSQAAPASGWYSGDVSLALSVAADAGSPAASTHYTVDGGAQQTGNTVALSAKGSHTVSYWSVDQAGNTEQARSLTVNIGPIDLSASVKMTQQGATLNRATGKYVGAMTLTNTTGSTLTGPLTLRLNGLSNGLVLDNATGVDAAGAPYVALANPLPPGASVTVNLTFSNPNRALVTYTAQLFRGQP</sequence>
<dbReference type="EMBL" id="FPBO01000066">
    <property type="protein sequence ID" value="SFV17543.1"/>
    <property type="molecule type" value="Genomic_DNA"/>
</dbReference>
<evidence type="ECO:0000313" key="1">
    <source>
        <dbReference type="EMBL" id="SFV17543.1"/>
    </source>
</evidence>
<dbReference type="Proteomes" id="UP000199391">
    <property type="component" value="Unassembled WGS sequence"/>
</dbReference>
<reference evidence="2" key="1">
    <citation type="submission" date="2016-10" db="EMBL/GenBank/DDBJ databases">
        <authorList>
            <person name="Varghese N."/>
            <person name="Submissions S."/>
        </authorList>
    </citation>
    <scope>NUCLEOTIDE SEQUENCE [LARGE SCALE GENOMIC DNA]</scope>
    <source>
        <strain evidence="2">CGMCC 1.11014</strain>
    </source>
</reference>
<evidence type="ECO:0000313" key="2">
    <source>
        <dbReference type="Proteomes" id="UP000199391"/>
    </source>
</evidence>
<dbReference type="AlphaFoldDB" id="A0A1I7M6I1"/>
<proteinExistence type="predicted"/>
<keyword evidence="2" id="KW-1185">Reference proteome</keyword>
<dbReference type="InterPro" id="IPR058094">
    <property type="entry name" value="Ig-like_OmpL47-like"/>
</dbReference>
<dbReference type="Gene3D" id="3.30.1920.20">
    <property type="match status" value="1"/>
</dbReference>
<dbReference type="NCBIfam" id="NF047446">
    <property type="entry name" value="barrel_OmpL47"/>
    <property type="match status" value="1"/>
</dbReference>
<dbReference type="STRING" id="1035707.SAMN05216552_106616"/>
<organism evidence="1 2">
    <name type="scientific">Pseudoduganella namucuonensis</name>
    <dbReference type="NCBI Taxonomy" id="1035707"/>
    <lineage>
        <taxon>Bacteria</taxon>
        <taxon>Pseudomonadati</taxon>
        <taxon>Pseudomonadota</taxon>
        <taxon>Betaproteobacteria</taxon>
        <taxon>Burkholderiales</taxon>
        <taxon>Oxalobacteraceae</taxon>
        <taxon>Telluria group</taxon>
        <taxon>Pseudoduganella</taxon>
    </lineage>
</organism>